<dbReference type="Proteomes" id="UP000218069">
    <property type="component" value="Unassembled WGS sequence"/>
</dbReference>
<dbReference type="GO" id="GO:0008795">
    <property type="term" value="F:NAD+ synthase activity"/>
    <property type="evidence" value="ECO:0007669"/>
    <property type="project" value="UniProtKB-UniRule"/>
</dbReference>
<dbReference type="NCBIfam" id="TIGR00552">
    <property type="entry name" value="nadE"/>
    <property type="match status" value="1"/>
</dbReference>
<comment type="function">
    <text evidence="7">Catalyzes the ATP-dependent amidation of deamido-NAD to form NAD. Uses L-glutamine as a nitrogen source.</text>
</comment>
<feature type="binding site" evidence="7">
    <location>
        <position position="176"/>
    </location>
    <ligand>
        <name>L-glutamine</name>
        <dbReference type="ChEBI" id="CHEBI:58359"/>
    </ligand>
</feature>
<dbReference type="SUPFAM" id="SSF56317">
    <property type="entry name" value="Carbon-nitrogen hydrolase"/>
    <property type="match status" value="1"/>
</dbReference>
<dbReference type="EMBL" id="OANS01000004">
    <property type="protein sequence ID" value="SNX29300.1"/>
    <property type="molecule type" value="Genomic_DNA"/>
</dbReference>
<feature type="active site" description="For glutaminase activity" evidence="7">
    <location>
        <position position="114"/>
    </location>
</feature>
<dbReference type="PROSITE" id="PS50263">
    <property type="entry name" value="CN_HYDROLASE"/>
    <property type="match status" value="1"/>
</dbReference>
<protein>
    <recommendedName>
        <fullName evidence="7 8">Glutamine-dependent NAD(+) synthetase</fullName>
        <ecNumber evidence="7 8">6.3.5.1</ecNumber>
    </recommendedName>
    <alternativeName>
        <fullName evidence="7 8">NAD(+) synthase [glutamine-hydrolyzing]</fullName>
    </alternativeName>
</protein>
<evidence type="ECO:0000256" key="1">
    <source>
        <dbReference type="ARBA" id="ARBA00005188"/>
    </source>
</evidence>
<evidence type="ECO:0000256" key="6">
    <source>
        <dbReference type="ARBA" id="ARBA00023027"/>
    </source>
</evidence>
<sequence>MNPQTIALAQINPLLGDLPGNAELIFQAAVQAHAQGAKLLLTPELSLTGYPPEDLLLRPAFIDATETQLNALVTQLKQFPSLTVIVGHPKRSAQGLQNAASVIQNGAIIAAYAKQELPNHEVFDEVRYFTPGSQACVFESAGTHFGLIICEDAWHAEPAKQAHAAGAQVLLVINASPFHLQKDVLRIDVLHQQVAQTSMPLIYVNAVGGQDELVFDGGSFALNAQGKLVMSMPQFEIGLGLVSLNSSGDLISGVTTPSLSVEAQAYQALVLGVRDYVQKNRFPGVIIGLSGGVDSALVLAIAVDALGAERVRTVMMASRYTADISWVDAREMANRMQVQYDEIPISGPVDALELALAEQFKCLEQDATEENIQARVRGTLLMALSNKTGRLVLTTGNKSEMAVGYCTLYGDMAGGFAVIKDIAKTLVYRLCHYRNTISQVIPERILTRAPSAELRHEQTDQDHLPSYDVLDNIVERYMEQNQSIAQMIAAGLDAESVEKVTRLIKLNEYKRRQAPPGVRVTTRAFGRDWRYPITSQFRA</sequence>
<evidence type="ECO:0000256" key="2">
    <source>
        <dbReference type="ARBA" id="ARBA00007145"/>
    </source>
</evidence>
<dbReference type="FunFam" id="3.40.50.620:FF:000106">
    <property type="entry name" value="Glutamine-dependent NAD(+) synthetase"/>
    <property type="match status" value="1"/>
</dbReference>
<dbReference type="GO" id="GO:0005524">
    <property type="term" value="F:ATP binding"/>
    <property type="evidence" value="ECO:0007669"/>
    <property type="project" value="UniProtKB-UniRule"/>
</dbReference>
<dbReference type="InterPro" id="IPR036526">
    <property type="entry name" value="C-N_Hydrolase_sf"/>
</dbReference>
<feature type="binding site" evidence="7">
    <location>
        <begin position="288"/>
        <end position="295"/>
    </location>
    <ligand>
        <name>ATP</name>
        <dbReference type="ChEBI" id="CHEBI:30616"/>
    </ligand>
</feature>
<keyword evidence="12" id="KW-1185">Reference proteome</keyword>
<comment type="caution">
    <text evidence="7">Lacks conserved residue(s) required for the propagation of feature annotation.</text>
</comment>
<keyword evidence="5 7" id="KW-0067">ATP-binding</keyword>
<dbReference type="Gene3D" id="3.60.110.10">
    <property type="entry name" value="Carbon-nitrogen hydrolase"/>
    <property type="match status" value="1"/>
</dbReference>
<dbReference type="CDD" id="cd07570">
    <property type="entry name" value="GAT_Gln-NAD-synth"/>
    <property type="match status" value="1"/>
</dbReference>
<keyword evidence="4 7" id="KW-0547">Nucleotide-binding</keyword>
<dbReference type="NCBIfam" id="NF010588">
    <property type="entry name" value="PRK13981.1"/>
    <property type="match status" value="1"/>
</dbReference>
<evidence type="ECO:0000259" key="10">
    <source>
        <dbReference type="PROSITE" id="PS50263"/>
    </source>
</evidence>
<evidence type="ECO:0000256" key="5">
    <source>
        <dbReference type="ARBA" id="ARBA00022840"/>
    </source>
</evidence>
<feature type="binding site" evidence="7">
    <location>
        <position position="182"/>
    </location>
    <ligand>
        <name>L-glutamine</name>
        <dbReference type="ChEBI" id="CHEBI:58359"/>
    </ligand>
</feature>
<evidence type="ECO:0000256" key="3">
    <source>
        <dbReference type="ARBA" id="ARBA00022598"/>
    </source>
</evidence>
<dbReference type="Pfam" id="PF00795">
    <property type="entry name" value="CN_hydrolase"/>
    <property type="match status" value="1"/>
</dbReference>
<feature type="binding site" evidence="7">
    <location>
        <position position="371"/>
    </location>
    <ligand>
        <name>deamido-NAD(+)</name>
        <dbReference type="ChEBI" id="CHEBI:58437"/>
        <note>ligand shared between two neighboring subunits</note>
    </ligand>
</feature>
<dbReference type="SUPFAM" id="SSF52402">
    <property type="entry name" value="Adenine nucleotide alpha hydrolases-like"/>
    <property type="match status" value="1"/>
</dbReference>
<dbReference type="PANTHER" id="PTHR23090:SF9">
    <property type="entry name" value="GLUTAMINE-DEPENDENT NAD(+) SYNTHETASE"/>
    <property type="match status" value="1"/>
</dbReference>
<accession>A0A240E354</accession>
<feature type="binding site" evidence="7">
    <location>
        <position position="400"/>
    </location>
    <ligand>
        <name>deamido-NAD(+)</name>
        <dbReference type="ChEBI" id="CHEBI:58437"/>
        <note>ligand shared between two neighboring subunits</note>
    </ligand>
</feature>
<evidence type="ECO:0000256" key="4">
    <source>
        <dbReference type="ARBA" id="ARBA00022741"/>
    </source>
</evidence>
<evidence type="ECO:0000313" key="12">
    <source>
        <dbReference type="Proteomes" id="UP000218069"/>
    </source>
</evidence>
<dbReference type="GO" id="GO:0004359">
    <property type="term" value="F:glutaminase activity"/>
    <property type="evidence" value="ECO:0007669"/>
    <property type="project" value="InterPro"/>
</dbReference>
<feature type="binding site" evidence="7">
    <location>
        <position position="395"/>
    </location>
    <ligand>
        <name>ATP</name>
        <dbReference type="ChEBI" id="CHEBI:30616"/>
    </ligand>
</feature>
<dbReference type="GO" id="GO:0005737">
    <property type="term" value="C:cytoplasm"/>
    <property type="evidence" value="ECO:0007669"/>
    <property type="project" value="InterPro"/>
</dbReference>
<comment type="catalytic activity">
    <reaction evidence="7 8">
        <text>deamido-NAD(+) + L-glutamine + ATP + H2O = L-glutamate + AMP + diphosphate + NAD(+) + H(+)</text>
        <dbReference type="Rhea" id="RHEA:24384"/>
        <dbReference type="ChEBI" id="CHEBI:15377"/>
        <dbReference type="ChEBI" id="CHEBI:15378"/>
        <dbReference type="ChEBI" id="CHEBI:29985"/>
        <dbReference type="ChEBI" id="CHEBI:30616"/>
        <dbReference type="ChEBI" id="CHEBI:33019"/>
        <dbReference type="ChEBI" id="CHEBI:57540"/>
        <dbReference type="ChEBI" id="CHEBI:58359"/>
        <dbReference type="ChEBI" id="CHEBI:58437"/>
        <dbReference type="ChEBI" id="CHEBI:456215"/>
        <dbReference type="EC" id="6.3.5.1"/>
    </reaction>
</comment>
<dbReference type="Gene3D" id="3.40.50.620">
    <property type="entry name" value="HUPs"/>
    <property type="match status" value="1"/>
</dbReference>
<proteinExistence type="inferred from homology"/>
<dbReference type="GO" id="GO:0003952">
    <property type="term" value="F:NAD+ synthase (glutamine-hydrolyzing) activity"/>
    <property type="evidence" value="ECO:0007669"/>
    <property type="project" value="UniProtKB-UniRule"/>
</dbReference>
<gene>
    <name evidence="7" type="primary">nadE</name>
    <name evidence="11" type="ORF">SAMN06295945_1669</name>
</gene>
<feature type="active site" description="Proton acceptor; for glutaminase activity" evidence="7">
    <location>
        <position position="44"/>
    </location>
</feature>
<name>A0A240E354_9BURK</name>
<dbReference type="PIRSF" id="PIRSF006630">
    <property type="entry name" value="NADS_GAT"/>
    <property type="match status" value="1"/>
</dbReference>
<dbReference type="Pfam" id="PF02540">
    <property type="entry name" value="NAD_synthase"/>
    <property type="match status" value="1"/>
</dbReference>
<keyword evidence="3 7" id="KW-0436">Ligase</keyword>
<evidence type="ECO:0000256" key="8">
    <source>
        <dbReference type="PIRNR" id="PIRNR006630"/>
    </source>
</evidence>
<dbReference type="PANTHER" id="PTHR23090">
    <property type="entry name" value="NH 3 /GLUTAMINE-DEPENDENT NAD + SYNTHETASE"/>
    <property type="match status" value="1"/>
</dbReference>
<feature type="binding site" evidence="7">
    <location>
        <position position="510"/>
    </location>
    <ligand>
        <name>deamido-NAD(+)</name>
        <dbReference type="ChEBI" id="CHEBI:58437"/>
        <note>ligand shared between two neighboring subunits</note>
    </ligand>
</feature>
<dbReference type="AlphaFoldDB" id="A0A240E354"/>
<dbReference type="RefSeq" id="WP_096674468.1">
    <property type="nucleotide sequence ID" value="NZ_OANS01000004.1"/>
</dbReference>
<evidence type="ECO:0000313" key="11">
    <source>
        <dbReference type="EMBL" id="SNX29300.1"/>
    </source>
</evidence>
<dbReference type="InterPro" id="IPR003010">
    <property type="entry name" value="C-N_Hydrolase"/>
</dbReference>
<comment type="similarity">
    <text evidence="2 7 8">In the C-terminal section; belongs to the NAD synthetase family.</text>
</comment>
<reference evidence="12" key="1">
    <citation type="submission" date="2017-08" db="EMBL/GenBank/DDBJ databases">
        <authorList>
            <person name="Varghese N."/>
            <person name="Submissions S."/>
        </authorList>
    </citation>
    <scope>NUCLEOTIDE SEQUENCE [LARGE SCALE GENOMIC DNA]</scope>
    <source>
        <strain evidence="12">AP-Melu-1000-B4</strain>
    </source>
</reference>
<dbReference type="HAMAP" id="MF_02090">
    <property type="entry name" value="NadE_glutamine_dep"/>
    <property type="match status" value="1"/>
</dbReference>
<evidence type="ECO:0000256" key="9">
    <source>
        <dbReference type="RuleBase" id="RU003811"/>
    </source>
</evidence>
<evidence type="ECO:0000256" key="7">
    <source>
        <dbReference type="HAMAP-Rule" id="MF_02090"/>
    </source>
</evidence>
<keyword evidence="6 7" id="KW-0520">NAD</keyword>
<dbReference type="CDD" id="cd00553">
    <property type="entry name" value="NAD_synthase"/>
    <property type="match status" value="1"/>
</dbReference>
<dbReference type="EC" id="6.3.5.1" evidence="7 8"/>
<dbReference type="UniPathway" id="UPA00253">
    <property type="reaction ID" value="UER00334"/>
</dbReference>
<comment type="pathway">
    <text evidence="1 7 8">Cofactor biosynthesis; NAD(+) biosynthesis; NAD(+) from deamido-NAD(+) (L-Gln route): step 1/1.</text>
</comment>
<comment type="similarity">
    <text evidence="9">Belongs to the NAD synthetase family.</text>
</comment>
<feature type="domain" description="CN hydrolase" evidence="10">
    <location>
        <begin position="4"/>
        <end position="246"/>
    </location>
</feature>
<dbReference type="GO" id="GO:0009435">
    <property type="term" value="P:NAD+ biosynthetic process"/>
    <property type="evidence" value="ECO:0007669"/>
    <property type="project" value="UniProtKB-UniRule"/>
</dbReference>
<dbReference type="InterPro" id="IPR014445">
    <property type="entry name" value="Gln-dep_NAD_synthase"/>
</dbReference>
<feature type="active site" description="Nucleophile; for glutaminase activity" evidence="7">
    <location>
        <position position="150"/>
    </location>
</feature>
<dbReference type="InterPro" id="IPR014729">
    <property type="entry name" value="Rossmann-like_a/b/a_fold"/>
</dbReference>
<dbReference type="OrthoDB" id="8817375at2"/>
<dbReference type="InterPro" id="IPR003694">
    <property type="entry name" value="NAD_synthase"/>
</dbReference>
<organism evidence="11 12">
    <name type="scientific">Polynucleobacter meluiroseus</name>
    <dbReference type="NCBI Taxonomy" id="1938814"/>
    <lineage>
        <taxon>Bacteria</taxon>
        <taxon>Pseudomonadati</taxon>
        <taxon>Pseudomonadota</taxon>
        <taxon>Betaproteobacteria</taxon>
        <taxon>Burkholderiales</taxon>
        <taxon>Burkholderiaceae</taxon>
        <taxon>Polynucleobacter</taxon>
    </lineage>
</organism>
<dbReference type="InterPro" id="IPR022310">
    <property type="entry name" value="NAD/GMP_synthase"/>
</dbReference>